<keyword evidence="2" id="KW-0255">Endonuclease</keyword>
<gene>
    <name evidence="2" type="ORF">P9271_01165</name>
</gene>
<name>A0ABU6NW14_9BACI</name>
<reference evidence="2 3" key="1">
    <citation type="submission" date="2023-03" db="EMBL/GenBank/DDBJ databases">
        <title>Bacillus Genome Sequencing.</title>
        <authorList>
            <person name="Dunlap C."/>
        </authorList>
    </citation>
    <scope>NUCLEOTIDE SEQUENCE [LARGE SCALE GENOMIC DNA]</scope>
    <source>
        <strain evidence="2 3">NRS-1717</strain>
    </source>
</reference>
<evidence type="ECO:0000313" key="2">
    <source>
        <dbReference type="EMBL" id="MED4399971.1"/>
    </source>
</evidence>
<dbReference type="EMBL" id="JARTFS010000001">
    <property type="protein sequence ID" value="MED4399971.1"/>
    <property type="molecule type" value="Genomic_DNA"/>
</dbReference>
<dbReference type="Proteomes" id="UP001342826">
    <property type="component" value="Unassembled WGS sequence"/>
</dbReference>
<feature type="domain" description="HNH nuclease" evidence="1">
    <location>
        <begin position="203"/>
        <end position="255"/>
    </location>
</feature>
<comment type="caution">
    <text evidence="2">The sequence shown here is derived from an EMBL/GenBank/DDBJ whole genome shotgun (WGS) entry which is preliminary data.</text>
</comment>
<dbReference type="GO" id="GO:0004519">
    <property type="term" value="F:endonuclease activity"/>
    <property type="evidence" value="ECO:0007669"/>
    <property type="project" value="UniProtKB-KW"/>
</dbReference>
<evidence type="ECO:0000259" key="1">
    <source>
        <dbReference type="Pfam" id="PF13391"/>
    </source>
</evidence>
<evidence type="ECO:0000313" key="3">
    <source>
        <dbReference type="Proteomes" id="UP001342826"/>
    </source>
</evidence>
<keyword evidence="3" id="KW-1185">Reference proteome</keyword>
<dbReference type="InterPro" id="IPR003615">
    <property type="entry name" value="HNH_nuc"/>
</dbReference>
<protein>
    <submittedName>
        <fullName evidence="2">HNH endonuclease</fullName>
    </submittedName>
</protein>
<keyword evidence="2" id="KW-0540">Nuclease</keyword>
<dbReference type="GeneID" id="301143196"/>
<proteinExistence type="predicted"/>
<organism evidence="2 3">
    <name type="scientific">Metabacillus fastidiosus</name>
    <dbReference type="NCBI Taxonomy" id="1458"/>
    <lineage>
        <taxon>Bacteria</taxon>
        <taxon>Bacillati</taxon>
        <taxon>Bacillota</taxon>
        <taxon>Bacilli</taxon>
        <taxon>Bacillales</taxon>
        <taxon>Bacillaceae</taxon>
        <taxon>Metabacillus</taxon>
    </lineage>
</organism>
<keyword evidence="2" id="KW-0378">Hydrolase</keyword>
<dbReference type="RefSeq" id="WP_066235446.1">
    <property type="nucleotide sequence ID" value="NZ_JARTFQ010000005.1"/>
</dbReference>
<sequence>MNYYIVMQGHSYEEEKALGIIWSQQKDRGNNVPHSWKRMLEVSPGDRVFHYVHGDIVAISTAKSVCQTAAKPDGSNNGEEGYLIETEYHELEKHLNIKSYFNEIEPMLPLKYSAFQKDGNGNQGYLYPCNELLAIKLLELIADLNIYEEDQEQLEFAIGPVISKEHKNLIPVIVEAEAEAKVKLRKDGQKHKETLAPLWNNQCALCGIDLPAMLCASYSKPWKDSTNEERLDPYNGLLLCHNHDALYVKGYIAFDGTGRIHISERINEADYGKYSIHPKMRVERKEENKKYFKWHKKNIFV</sequence>
<dbReference type="Pfam" id="PF13391">
    <property type="entry name" value="HNH_2"/>
    <property type="match status" value="1"/>
</dbReference>
<accession>A0ABU6NW14</accession>